<evidence type="ECO:0000256" key="1">
    <source>
        <dbReference type="SAM" id="Phobius"/>
    </source>
</evidence>
<keyword evidence="1" id="KW-1133">Transmembrane helix</keyword>
<dbReference type="EMBL" id="NWSH01000360">
    <property type="protein sequence ID" value="PCG76994.1"/>
    <property type="molecule type" value="Genomic_DNA"/>
</dbReference>
<accession>A0A2A4JZC6</accession>
<protein>
    <submittedName>
        <fullName evidence="2">Uncharacterized protein</fullName>
    </submittedName>
</protein>
<sequence>MNNYSACHKTYIDIEDERIYKIEDGLWLLFSKKNIIITENCNDEIMKYNLKGTFLIIPKQNCETQLGKKIVSKASESRTSEASLRLRPVNLPELQQEIRMDDSQIDLRGVDLTDVKDILDSAKYNSDSADQSEIVITQEISVWTISIIVIMTLSALAIVIVKFKTFSKDLFKRRNHLEPKDLPPADFSLKGGGVKGSQPVDLCFVNTNSA</sequence>
<evidence type="ECO:0000313" key="2">
    <source>
        <dbReference type="EMBL" id="PCG76994.1"/>
    </source>
</evidence>
<name>A0A2A4JZC6_HELVI</name>
<feature type="transmembrane region" description="Helical" evidence="1">
    <location>
        <begin position="140"/>
        <end position="163"/>
    </location>
</feature>
<keyword evidence="1" id="KW-0472">Membrane</keyword>
<gene>
    <name evidence="2" type="ORF">B5V51_8237</name>
</gene>
<comment type="caution">
    <text evidence="2">The sequence shown here is derived from an EMBL/GenBank/DDBJ whole genome shotgun (WGS) entry which is preliminary data.</text>
</comment>
<reference evidence="2" key="1">
    <citation type="submission" date="2017-09" db="EMBL/GenBank/DDBJ databases">
        <title>Contemporary evolution of a Lepidopteran species, Heliothis virescens, in response to modern agricultural practices.</title>
        <authorList>
            <person name="Fritz M.L."/>
            <person name="Deyonke A.M."/>
            <person name="Papanicolaou A."/>
            <person name="Micinski S."/>
            <person name="Westbrook J."/>
            <person name="Gould F."/>
        </authorList>
    </citation>
    <scope>NUCLEOTIDE SEQUENCE [LARGE SCALE GENOMIC DNA]</scope>
    <source>
        <strain evidence="2">HvINT-</strain>
        <tissue evidence="2">Whole body</tissue>
    </source>
</reference>
<dbReference type="AlphaFoldDB" id="A0A2A4JZC6"/>
<proteinExistence type="predicted"/>
<organism evidence="2">
    <name type="scientific">Heliothis virescens</name>
    <name type="common">Tobacco budworm moth</name>
    <dbReference type="NCBI Taxonomy" id="7102"/>
    <lineage>
        <taxon>Eukaryota</taxon>
        <taxon>Metazoa</taxon>
        <taxon>Ecdysozoa</taxon>
        <taxon>Arthropoda</taxon>
        <taxon>Hexapoda</taxon>
        <taxon>Insecta</taxon>
        <taxon>Pterygota</taxon>
        <taxon>Neoptera</taxon>
        <taxon>Endopterygota</taxon>
        <taxon>Lepidoptera</taxon>
        <taxon>Glossata</taxon>
        <taxon>Ditrysia</taxon>
        <taxon>Noctuoidea</taxon>
        <taxon>Noctuidae</taxon>
        <taxon>Heliothinae</taxon>
        <taxon>Heliothis</taxon>
    </lineage>
</organism>
<keyword evidence="1" id="KW-0812">Transmembrane</keyword>